<dbReference type="InterPro" id="IPR045864">
    <property type="entry name" value="aa-tRNA-synth_II/BPL/LPL"/>
</dbReference>
<evidence type="ECO:0000256" key="9">
    <source>
        <dbReference type="ARBA" id="ARBA00022917"/>
    </source>
</evidence>
<comment type="cofactor">
    <cofactor evidence="11">
        <name>Zn(2+)</name>
        <dbReference type="ChEBI" id="CHEBI:29105"/>
    </cofactor>
    <text evidence="11">Binds 1 zinc ion per subunit.</text>
</comment>
<comment type="caution">
    <text evidence="14">The sequence shown here is derived from an EMBL/GenBank/DDBJ whole genome shotgun (WGS) entry which is preliminary data.</text>
</comment>
<keyword evidence="6 11" id="KW-0862">Zinc</keyword>
<dbReference type="HAMAP" id="MF_00036_B">
    <property type="entry name" value="Ala_tRNA_synth_B"/>
    <property type="match status" value="1"/>
</dbReference>
<feature type="region of interest" description="Disordered" evidence="12">
    <location>
        <begin position="21"/>
        <end position="51"/>
    </location>
</feature>
<dbReference type="InterPro" id="IPR023033">
    <property type="entry name" value="Ala_tRNA_ligase_euk/bac"/>
</dbReference>
<dbReference type="SUPFAM" id="SSF55186">
    <property type="entry name" value="ThrRS/AlaRS common domain"/>
    <property type="match status" value="1"/>
</dbReference>
<reference evidence="14 15" key="1">
    <citation type="journal article" date="2019" name="Nat. Microbiol.">
        <title>Mediterranean grassland soil C-N compound turnover is dependent on rainfall and depth, and is mediated by genomically divergent microorganisms.</title>
        <authorList>
            <person name="Diamond S."/>
            <person name="Andeer P.F."/>
            <person name="Li Z."/>
            <person name="Crits-Christoph A."/>
            <person name="Burstein D."/>
            <person name="Anantharaman K."/>
            <person name="Lane K.R."/>
            <person name="Thomas B.C."/>
            <person name="Pan C."/>
            <person name="Northen T.R."/>
            <person name="Banfield J.F."/>
        </authorList>
    </citation>
    <scope>NUCLEOTIDE SEQUENCE [LARGE SCALE GENOMIC DNA]</scope>
    <source>
        <strain evidence="14">WS_3</strain>
    </source>
</reference>
<evidence type="ECO:0000256" key="11">
    <source>
        <dbReference type="HAMAP-Rule" id="MF_00036"/>
    </source>
</evidence>
<dbReference type="EC" id="6.1.1.7" evidence="11"/>
<dbReference type="EMBL" id="VBOT01000072">
    <property type="protein sequence ID" value="TMQ51372.1"/>
    <property type="molecule type" value="Genomic_DNA"/>
</dbReference>
<dbReference type="Pfam" id="PF01411">
    <property type="entry name" value="tRNA-synt_2c"/>
    <property type="match status" value="1"/>
</dbReference>
<protein>
    <recommendedName>
        <fullName evidence="11">Alanine--tRNA ligase</fullName>
        <ecNumber evidence="11">6.1.1.7</ecNumber>
    </recommendedName>
    <alternativeName>
        <fullName evidence="11">Alanyl-tRNA synthetase</fullName>
        <shortName evidence="11">AlaRS</shortName>
    </alternativeName>
</protein>
<dbReference type="InterPro" id="IPR050058">
    <property type="entry name" value="Ala-tRNA_ligase"/>
</dbReference>
<sequence>MDDRWQPRLHGSWSAVRSFGGRAGDAVDHGLDRGAGRCPRAPRPRRPAAVQSPSTIAIFPRSTLRSGPRATREARPPAIPGEWMSSPQASTINTASDLRRAFLDFFAARGHTVVPSAPLVPSDPTLLFTTAGMVQFKPYYSAGGDVPYTRAVSIQKCLRLTDLDNVGLTPRHDTFFEMLGNFSFGPREKGAYFKEEAIAFAWEFVTGVLALPRERLYASIFEGEGSLPRDDEAAALWRKVGLPADHIVPLGRADNFWGPAGGQGACGPCSEIYFDLGERRPDYLPEGALWGERPGDAGDRYMEFWNLVFPQFDAQADGSLKPLPRPGIDTGMGIERLAMIVQGKLSIFETDVFKPLVEMVLGIARPPAERRAAALRDARIVADHVRALSFAIAEGSLPGNEGAGYVLRRLLRRAVTRARSKQGLAIREQPILSRVAGLAVELFGGHYRELAERREQVMRMLDQEEVAFVQTYEAGLTRLEELIAGERPEISGADAFMLHDTYGFPIELTEEIARERGKAVDREGFEVAMGEQRRRARQASKFQKGGGEAGREWTEVTAGPDSEFLGYAALNAEGLTLRRWRETGEGALELVLDRTPCYAESGGQVADRGRLAGEGASAELAHVYKEGESIVHRVAAAPESRAALIRAGEAGRLQAAVDPAHRFPTMRHHTATHLLHAALRHVLGTHVRQAGSLVAPDRLRFDYTHFEPTTEEQRAAIQRLVMEWILRNLEVTWTVMPLEEARALGAMALFGEKYGARVRVVSVPGVAEAGIPASRELCGGTHVARTGDIGAFTIVSDTAIAAGVRRIEALCGHDAMAHLEGLAEILGRAAAALRSSPSVVPEQVEKLKAENERLRRAVAERERGGLEAEMSRLVEAAAAAPQGRWVVGEIAAGGDVDAVREAADRLRGQLKRGAAVLALKSDGKLMFLAAVTDDLVFEKRLRADELVRAVAKVTGGSGGGKPHLALAGGKDPSKVGEALAEARRLLTQALSA</sequence>
<keyword evidence="3 11" id="KW-0436">Ligase</keyword>
<evidence type="ECO:0000313" key="14">
    <source>
        <dbReference type="EMBL" id="TMQ51372.1"/>
    </source>
</evidence>
<dbReference type="CDD" id="cd00673">
    <property type="entry name" value="AlaRS_core"/>
    <property type="match status" value="1"/>
</dbReference>
<comment type="similarity">
    <text evidence="1 11">Belongs to the class-II aminoacyl-tRNA synthetase family.</text>
</comment>
<dbReference type="Proteomes" id="UP000320184">
    <property type="component" value="Unassembled WGS sequence"/>
</dbReference>
<comment type="function">
    <text evidence="11">Catalyzes the attachment of alanine to tRNA(Ala) in a two-step reaction: alanine is first activated by ATP to form Ala-AMP and then transferred to the acceptor end of tRNA(Ala). Also edits incorrectly charged Ser-tRNA(Ala) and Gly-tRNA(Ala) via its editing domain.</text>
</comment>
<dbReference type="GO" id="GO:0006419">
    <property type="term" value="P:alanyl-tRNA aminoacylation"/>
    <property type="evidence" value="ECO:0007669"/>
    <property type="project" value="UniProtKB-UniRule"/>
</dbReference>
<dbReference type="GO" id="GO:0005829">
    <property type="term" value="C:cytosol"/>
    <property type="evidence" value="ECO:0007669"/>
    <property type="project" value="TreeGrafter"/>
</dbReference>
<evidence type="ECO:0000256" key="7">
    <source>
        <dbReference type="ARBA" id="ARBA00022840"/>
    </source>
</evidence>
<feature type="region of interest" description="Disordered" evidence="12">
    <location>
        <begin position="63"/>
        <end position="88"/>
    </location>
</feature>
<gene>
    <name evidence="11 14" type="primary">alaS</name>
    <name evidence="14" type="ORF">E6K73_05865</name>
</gene>
<dbReference type="SUPFAM" id="SSF55681">
    <property type="entry name" value="Class II aaRS and biotin synthetases"/>
    <property type="match status" value="1"/>
</dbReference>
<dbReference type="GO" id="GO:0002161">
    <property type="term" value="F:aminoacyl-tRNA deacylase activity"/>
    <property type="evidence" value="ECO:0007669"/>
    <property type="project" value="TreeGrafter"/>
</dbReference>
<dbReference type="SMART" id="SM00863">
    <property type="entry name" value="tRNA_SAD"/>
    <property type="match status" value="1"/>
</dbReference>
<dbReference type="FunFam" id="3.10.310.40:FF:000001">
    <property type="entry name" value="Alanine--tRNA ligase"/>
    <property type="match status" value="1"/>
</dbReference>
<dbReference type="Gene3D" id="3.10.310.40">
    <property type="match status" value="1"/>
</dbReference>
<dbReference type="Gene3D" id="3.30.54.20">
    <property type="match status" value="1"/>
</dbReference>
<dbReference type="InterPro" id="IPR018165">
    <property type="entry name" value="Ala-tRNA-synth_IIc_core"/>
</dbReference>
<evidence type="ECO:0000256" key="10">
    <source>
        <dbReference type="ARBA" id="ARBA00023146"/>
    </source>
</evidence>
<keyword evidence="10 11" id="KW-0030">Aminoacyl-tRNA synthetase</keyword>
<dbReference type="InterPro" id="IPR018162">
    <property type="entry name" value="Ala-tRNA-ligase_IIc_anticod-bd"/>
</dbReference>
<dbReference type="Gene3D" id="3.30.930.10">
    <property type="entry name" value="Bira Bifunctional Protein, Domain 2"/>
    <property type="match status" value="1"/>
</dbReference>
<dbReference type="GO" id="GO:0004813">
    <property type="term" value="F:alanine-tRNA ligase activity"/>
    <property type="evidence" value="ECO:0007669"/>
    <property type="project" value="UniProtKB-UniRule"/>
</dbReference>
<keyword evidence="11" id="KW-0963">Cytoplasm</keyword>
<dbReference type="NCBIfam" id="TIGR00344">
    <property type="entry name" value="alaS"/>
    <property type="match status" value="1"/>
</dbReference>
<proteinExistence type="inferred from homology"/>
<feature type="binding site" evidence="11">
    <location>
        <position position="778"/>
    </location>
    <ligand>
        <name>Zn(2+)</name>
        <dbReference type="ChEBI" id="CHEBI:29105"/>
    </ligand>
</feature>
<dbReference type="GO" id="GO:0008270">
    <property type="term" value="F:zinc ion binding"/>
    <property type="evidence" value="ECO:0007669"/>
    <property type="project" value="UniProtKB-UniRule"/>
</dbReference>
<dbReference type="PRINTS" id="PR00980">
    <property type="entry name" value="TRNASYNTHALA"/>
</dbReference>
<keyword evidence="7 11" id="KW-0067">ATP-binding</keyword>
<evidence type="ECO:0000256" key="4">
    <source>
        <dbReference type="ARBA" id="ARBA00022723"/>
    </source>
</evidence>
<dbReference type="SUPFAM" id="SSF50447">
    <property type="entry name" value="Translation proteins"/>
    <property type="match status" value="1"/>
</dbReference>
<evidence type="ECO:0000313" key="15">
    <source>
        <dbReference type="Proteomes" id="UP000320184"/>
    </source>
</evidence>
<dbReference type="FunFam" id="3.30.980.10:FF:000004">
    <property type="entry name" value="Alanine--tRNA ligase, cytoplasmic"/>
    <property type="match status" value="1"/>
</dbReference>
<dbReference type="PROSITE" id="PS50860">
    <property type="entry name" value="AA_TRNA_LIGASE_II_ALA"/>
    <property type="match status" value="1"/>
</dbReference>
<evidence type="ECO:0000256" key="2">
    <source>
        <dbReference type="ARBA" id="ARBA00022555"/>
    </source>
</evidence>
<evidence type="ECO:0000256" key="5">
    <source>
        <dbReference type="ARBA" id="ARBA00022741"/>
    </source>
</evidence>
<dbReference type="Pfam" id="PF02272">
    <property type="entry name" value="DHHA1"/>
    <property type="match status" value="1"/>
</dbReference>
<dbReference type="InterPro" id="IPR018164">
    <property type="entry name" value="Ala-tRNA-synth_IIc_N"/>
</dbReference>
<dbReference type="Gene3D" id="3.30.980.10">
    <property type="entry name" value="Threonyl-trna Synthetase, Chain A, domain 2"/>
    <property type="match status" value="1"/>
</dbReference>
<dbReference type="Pfam" id="PF07973">
    <property type="entry name" value="tRNA_SAD"/>
    <property type="match status" value="1"/>
</dbReference>
<keyword evidence="2 11" id="KW-0820">tRNA-binding</keyword>
<evidence type="ECO:0000256" key="1">
    <source>
        <dbReference type="ARBA" id="ARBA00008226"/>
    </source>
</evidence>
<feature type="compositionally biased region" description="Basic and acidic residues" evidence="12">
    <location>
        <begin position="25"/>
        <end position="35"/>
    </location>
</feature>
<dbReference type="FunFam" id="3.30.54.20:FF:000001">
    <property type="entry name" value="Alanine--tRNA ligase"/>
    <property type="match status" value="1"/>
</dbReference>
<dbReference type="GO" id="GO:0005524">
    <property type="term" value="F:ATP binding"/>
    <property type="evidence" value="ECO:0007669"/>
    <property type="project" value="UniProtKB-UniRule"/>
</dbReference>
<comment type="subcellular location">
    <subcellularLocation>
        <location evidence="11">Cytoplasm</location>
    </subcellularLocation>
</comment>
<keyword evidence="8 11" id="KW-0694">RNA-binding</keyword>
<organism evidence="14 15">
    <name type="scientific">Eiseniibacteriota bacterium</name>
    <dbReference type="NCBI Taxonomy" id="2212470"/>
    <lineage>
        <taxon>Bacteria</taxon>
        <taxon>Candidatus Eiseniibacteriota</taxon>
    </lineage>
</organism>
<dbReference type="InterPro" id="IPR012947">
    <property type="entry name" value="tRNA_SAD"/>
</dbReference>
<comment type="domain">
    <text evidence="11">Consists of three domains; the N-terminal catalytic domain, the editing domain and the C-terminal C-Ala domain. The editing domain removes incorrectly charged amino acids, while the C-Ala domain, along with tRNA(Ala), serves as a bridge to cooperatively bring together the editing and aminoacylation centers thus stimulating deacylation of misacylated tRNAs.</text>
</comment>
<evidence type="ECO:0000259" key="13">
    <source>
        <dbReference type="PROSITE" id="PS50860"/>
    </source>
</evidence>
<feature type="binding site" evidence="11">
    <location>
        <position position="782"/>
    </location>
    <ligand>
        <name>Zn(2+)</name>
        <dbReference type="ChEBI" id="CHEBI:29105"/>
    </ligand>
</feature>
<feature type="domain" description="Alanyl-transfer RNA synthetases family profile" evidence="13">
    <location>
        <begin position="93"/>
        <end position="821"/>
    </location>
</feature>
<dbReference type="Gene3D" id="2.40.30.130">
    <property type="match status" value="1"/>
</dbReference>
<dbReference type="SUPFAM" id="SSF101353">
    <property type="entry name" value="Putative anticodon-binding domain of alanyl-tRNA synthetase (AlaRS)"/>
    <property type="match status" value="1"/>
</dbReference>
<dbReference type="AlphaFoldDB" id="A0A538SJ16"/>
<keyword evidence="9 11" id="KW-0648">Protein biosynthesis</keyword>
<dbReference type="InterPro" id="IPR009000">
    <property type="entry name" value="Transl_B-barrel_sf"/>
</dbReference>
<name>A0A538SJ16_UNCEI</name>
<feature type="binding site" evidence="11">
    <location>
        <position position="673"/>
    </location>
    <ligand>
        <name>Zn(2+)</name>
        <dbReference type="ChEBI" id="CHEBI:29105"/>
    </ligand>
</feature>
<accession>A0A538SJ16</accession>
<evidence type="ECO:0000256" key="3">
    <source>
        <dbReference type="ARBA" id="ARBA00022598"/>
    </source>
</evidence>
<dbReference type="PANTHER" id="PTHR11777:SF9">
    <property type="entry name" value="ALANINE--TRNA LIGASE, CYTOPLASMIC"/>
    <property type="match status" value="1"/>
</dbReference>
<dbReference type="InterPro" id="IPR002318">
    <property type="entry name" value="Ala-tRNA-lgiase_IIc"/>
</dbReference>
<dbReference type="InterPro" id="IPR018163">
    <property type="entry name" value="Thr/Ala-tRNA-synth_IIc_edit"/>
</dbReference>
<evidence type="ECO:0000256" key="6">
    <source>
        <dbReference type="ARBA" id="ARBA00022833"/>
    </source>
</evidence>
<evidence type="ECO:0000256" key="8">
    <source>
        <dbReference type="ARBA" id="ARBA00022884"/>
    </source>
</evidence>
<feature type="binding site" evidence="11">
    <location>
        <position position="669"/>
    </location>
    <ligand>
        <name>Zn(2+)</name>
        <dbReference type="ChEBI" id="CHEBI:29105"/>
    </ligand>
</feature>
<dbReference type="InterPro" id="IPR003156">
    <property type="entry name" value="DHHA1_dom"/>
</dbReference>
<evidence type="ECO:0000256" key="12">
    <source>
        <dbReference type="SAM" id="MobiDB-lite"/>
    </source>
</evidence>
<dbReference type="GO" id="GO:0000049">
    <property type="term" value="F:tRNA binding"/>
    <property type="evidence" value="ECO:0007669"/>
    <property type="project" value="UniProtKB-KW"/>
</dbReference>
<keyword evidence="5 11" id="KW-0547">Nucleotide-binding</keyword>
<comment type="catalytic activity">
    <reaction evidence="11">
        <text>tRNA(Ala) + L-alanine + ATP = L-alanyl-tRNA(Ala) + AMP + diphosphate</text>
        <dbReference type="Rhea" id="RHEA:12540"/>
        <dbReference type="Rhea" id="RHEA-COMP:9657"/>
        <dbReference type="Rhea" id="RHEA-COMP:9923"/>
        <dbReference type="ChEBI" id="CHEBI:30616"/>
        <dbReference type="ChEBI" id="CHEBI:33019"/>
        <dbReference type="ChEBI" id="CHEBI:57972"/>
        <dbReference type="ChEBI" id="CHEBI:78442"/>
        <dbReference type="ChEBI" id="CHEBI:78497"/>
        <dbReference type="ChEBI" id="CHEBI:456215"/>
        <dbReference type="EC" id="6.1.1.7"/>
    </reaction>
</comment>
<dbReference type="PANTHER" id="PTHR11777">
    <property type="entry name" value="ALANYL-TRNA SYNTHETASE"/>
    <property type="match status" value="1"/>
</dbReference>
<keyword evidence="4 11" id="KW-0479">Metal-binding</keyword>